<evidence type="ECO:0000256" key="1">
    <source>
        <dbReference type="SAM" id="Phobius"/>
    </source>
</evidence>
<keyword evidence="1" id="KW-0472">Membrane</keyword>
<protein>
    <submittedName>
        <fullName evidence="2">Uncharacterized protein</fullName>
    </submittedName>
</protein>
<dbReference type="AlphaFoldDB" id="A0A645DYV7"/>
<evidence type="ECO:0000313" key="2">
    <source>
        <dbReference type="EMBL" id="MPM94491.1"/>
    </source>
</evidence>
<feature type="transmembrane region" description="Helical" evidence="1">
    <location>
        <begin position="20"/>
        <end position="41"/>
    </location>
</feature>
<accession>A0A645DYV7</accession>
<gene>
    <name evidence="2" type="ORF">SDC9_141637</name>
</gene>
<keyword evidence="1" id="KW-0812">Transmembrane</keyword>
<keyword evidence="1" id="KW-1133">Transmembrane helix</keyword>
<dbReference type="EMBL" id="VSSQ01041113">
    <property type="protein sequence ID" value="MPM94491.1"/>
    <property type="molecule type" value="Genomic_DNA"/>
</dbReference>
<comment type="caution">
    <text evidence="2">The sequence shown here is derived from an EMBL/GenBank/DDBJ whole genome shotgun (WGS) entry which is preliminary data.</text>
</comment>
<proteinExistence type="predicted"/>
<name>A0A645DYV7_9ZZZZ</name>
<sequence>MINAIDVYFQSFDVASFLELLLLFFITLIDVIIITSMKNIVNSINI</sequence>
<reference evidence="2" key="1">
    <citation type="submission" date="2019-08" db="EMBL/GenBank/DDBJ databases">
        <authorList>
            <person name="Kucharzyk K."/>
            <person name="Murdoch R.W."/>
            <person name="Higgins S."/>
            <person name="Loffler F."/>
        </authorList>
    </citation>
    <scope>NUCLEOTIDE SEQUENCE</scope>
</reference>
<organism evidence="2">
    <name type="scientific">bioreactor metagenome</name>
    <dbReference type="NCBI Taxonomy" id="1076179"/>
    <lineage>
        <taxon>unclassified sequences</taxon>
        <taxon>metagenomes</taxon>
        <taxon>ecological metagenomes</taxon>
    </lineage>
</organism>